<evidence type="ECO:0000256" key="1">
    <source>
        <dbReference type="ARBA" id="ARBA00022443"/>
    </source>
</evidence>
<dbReference type="PROSITE" id="PS50002">
    <property type="entry name" value="SH3"/>
    <property type="match status" value="1"/>
</dbReference>
<dbReference type="PANTHER" id="PTHR13132">
    <property type="entry name" value="ALPHA- 1,6 -FUCOSYLTRANSFERASE"/>
    <property type="match status" value="1"/>
</dbReference>
<keyword evidence="1 2" id="KW-0728">SH3 domain</keyword>
<dbReference type="Proteomes" id="UP000605970">
    <property type="component" value="Unassembled WGS sequence"/>
</dbReference>
<evidence type="ECO:0000313" key="4">
    <source>
        <dbReference type="EMBL" id="KAF7633589.1"/>
    </source>
</evidence>
<dbReference type="InterPro" id="IPR036028">
    <property type="entry name" value="SH3-like_dom_sf"/>
</dbReference>
<feature type="domain" description="SH3" evidence="3">
    <location>
        <begin position="200"/>
        <end position="267"/>
    </location>
</feature>
<protein>
    <submittedName>
        <fullName evidence="4">GT23 domain-containing protein</fullName>
    </submittedName>
</protein>
<dbReference type="SUPFAM" id="SSF50044">
    <property type="entry name" value="SH3-domain"/>
    <property type="match status" value="1"/>
</dbReference>
<dbReference type="Pfam" id="PF19745">
    <property type="entry name" value="FUT8_N_cat"/>
    <property type="match status" value="1"/>
</dbReference>
<comment type="caution">
    <text evidence="4">The sequence shown here is derived from an EMBL/GenBank/DDBJ whole genome shotgun (WGS) entry which is preliminary data.</text>
</comment>
<dbReference type="InterPro" id="IPR045573">
    <property type="entry name" value="Fut8_N_cat"/>
</dbReference>
<accession>A0A8S9ZJZ9</accession>
<evidence type="ECO:0000259" key="3">
    <source>
        <dbReference type="PROSITE" id="PS50002"/>
    </source>
</evidence>
<dbReference type="GO" id="GO:0046921">
    <property type="term" value="F:alpha-(1-&gt;6)-fucosyltransferase activity"/>
    <property type="evidence" value="ECO:0007669"/>
    <property type="project" value="TreeGrafter"/>
</dbReference>
<dbReference type="GO" id="GO:0006487">
    <property type="term" value="P:protein N-linked glycosylation"/>
    <property type="evidence" value="ECO:0007669"/>
    <property type="project" value="TreeGrafter"/>
</dbReference>
<sequence>MTLIQRLIYLQRLYEYNSVQNIEQKQKIDKQIISHLLEEGYYHKKQNNYQHLSVMSEKIQSVIDLLQHPYDCSKARFIVCPLHTQCCGLGCIIHQICYCLALASGSGRTVIIDSEETKIYKFDVKWNELFKPITNCSYTKHVKSFLPLKNYENSEQTDRILYFEYRPELGFRVIYELMQAIQGDAYENAHSIDYLYGQYWNENEMDAISDYKPIPEYPATPEELWAEKGDVIVVKSPIHQDGFIRGRNQRLNTEGNFPMYLLKDHIKFINLSAFANI</sequence>
<dbReference type="AlphaFoldDB" id="A0A8S9ZJZ9"/>
<dbReference type="EMBL" id="JABEBT010000073">
    <property type="protein sequence ID" value="KAF7633589.1"/>
    <property type="molecule type" value="Genomic_DNA"/>
</dbReference>
<dbReference type="OrthoDB" id="6435034at2759"/>
<keyword evidence="5" id="KW-1185">Reference proteome</keyword>
<evidence type="ECO:0000313" key="5">
    <source>
        <dbReference type="Proteomes" id="UP000605970"/>
    </source>
</evidence>
<evidence type="ECO:0000256" key="2">
    <source>
        <dbReference type="PROSITE-ProRule" id="PRU00192"/>
    </source>
</evidence>
<reference evidence="4" key="1">
    <citation type="journal article" date="2020" name="Ecol. Evol.">
        <title>Genome structure and content of the rice root-knot nematode (Meloidogyne graminicola).</title>
        <authorList>
            <person name="Phan N.T."/>
            <person name="Danchin E.G.J."/>
            <person name="Klopp C."/>
            <person name="Perfus-Barbeoch L."/>
            <person name="Kozlowski D.K."/>
            <person name="Koutsovoulos G.D."/>
            <person name="Lopez-Roques C."/>
            <person name="Bouchez O."/>
            <person name="Zahm M."/>
            <person name="Besnard G."/>
            <person name="Bellafiore S."/>
        </authorList>
    </citation>
    <scope>NUCLEOTIDE SEQUENCE</scope>
    <source>
        <strain evidence="4">VN-18</strain>
    </source>
</reference>
<organism evidence="4 5">
    <name type="scientific">Meloidogyne graminicola</name>
    <dbReference type="NCBI Taxonomy" id="189291"/>
    <lineage>
        <taxon>Eukaryota</taxon>
        <taxon>Metazoa</taxon>
        <taxon>Ecdysozoa</taxon>
        <taxon>Nematoda</taxon>
        <taxon>Chromadorea</taxon>
        <taxon>Rhabditida</taxon>
        <taxon>Tylenchina</taxon>
        <taxon>Tylenchomorpha</taxon>
        <taxon>Tylenchoidea</taxon>
        <taxon>Meloidogynidae</taxon>
        <taxon>Meloidogyninae</taxon>
        <taxon>Meloidogyne</taxon>
    </lineage>
</organism>
<name>A0A8S9ZJZ9_9BILA</name>
<gene>
    <name evidence="4" type="ORF">Mgra_00006998</name>
</gene>
<dbReference type="Gene3D" id="2.30.30.40">
    <property type="entry name" value="SH3 Domains"/>
    <property type="match status" value="1"/>
</dbReference>
<dbReference type="InterPro" id="IPR001452">
    <property type="entry name" value="SH3_domain"/>
</dbReference>
<proteinExistence type="predicted"/>
<dbReference type="PANTHER" id="PTHR13132:SF29">
    <property type="entry name" value="ALPHA-(1,6)-FUCOSYLTRANSFERASE"/>
    <property type="match status" value="1"/>
</dbReference>